<evidence type="ECO:0000313" key="3">
    <source>
        <dbReference type="EMBL" id="ACL10533.1"/>
    </source>
</evidence>
<dbReference type="AlphaFoldDB" id="B8D2Y6"/>
<protein>
    <submittedName>
        <fullName evidence="3">FAD-dependent pyridine nucleotide-disulphide oxidoreductase</fullName>
    </submittedName>
</protein>
<dbReference type="InterPro" id="IPR036010">
    <property type="entry name" value="2Fe-2S_ferredoxin-like_sf"/>
</dbReference>
<dbReference type="eggNOG" id="arCOG01294">
    <property type="taxonomic scope" value="Archaea"/>
</dbReference>
<dbReference type="PROSITE" id="PS00197">
    <property type="entry name" value="2FE2S_FER_1"/>
    <property type="match status" value="1"/>
</dbReference>
<dbReference type="RefSeq" id="WP_012607875.1">
    <property type="nucleotide sequence ID" value="NC_011766.1"/>
</dbReference>
<reference evidence="3 4" key="1">
    <citation type="journal article" date="2009" name="J. Bacteriol.">
        <title>Complete genome sequence of the anaerobic, protein-degrading hyperthermophilic crenarchaeon Desulfurococcus kamchatkensis.</title>
        <authorList>
            <person name="Ravin N.V."/>
            <person name="Mardanov A.V."/>
            <person name="Beletsky A.V."/>
            <person name="Kublanov I.V."/>
            <person name="Kolganova T.V."/>
            <person name="Lebedinsky A.V."/>
            <person name="Chernyh N.A."/>
            <person name="Bonch-Osmolovskaya E.A."/>
            <person name="Skryabin K.G."/>
        </authorList>
    </citation>
    <scope>NUCLEOTIDE SEQUENCE [LARGE SCALE GENOMIC DNA]</scope>
    <source>
        <strain evidence="4">DSM 18924 / JCM 16383 / VKM B-2413 / 1221n</strain>
    </source>
</reference>
<dbReference type="Gene3D" id="3.50.50.60">
    <property type="entry name" value="FAD/NAD(P)-binding domain"/>
    <property type="match status" value="2"/>
</dbReference>
<dbReference type="GO" id="GO:0051537">
    <property type="term" value="F:2 iron, 2 sulfur cluster binding"/>
    <property type="evidence" value="ECO:0007669"/>
    <property type="project" value="InterPro"/>
</dbReference>
<dbReference type="InterPro" id="IPR023753">
    <property type="entry name" value="FAD/NAD-binding_dom"/>
</dbReference>
<keyword evidence="1" id="KW-0560">Oxidoreductase</keyword>
<dbReference type="PRINTS" id="PR00368">
    <property type="entry name" value="FADPNR"/>
</dbReference>
<dbReference type="SUPFAM" id="SSF51905">
    <property type="entry name" value="FAD/NAD(P)-binding domain"/>
    <property type="match status" value="1"/>
</dbReference>
<feature type="domain" description="FAD/NAD(P)-binding" evidence="2">
    <location>
        <begin position="120"/>
        <end position="426"/>
    </location>
</feature>
<dbReference type="InterPro" id="IPR036188">
    <property type="entry name" value="FAD/NAD-bd_sf"/>
</dbReference>
<dbReference type="PRINTS" id="PR00469">
    <property type="entry name" value="PNDRDTASEII"/>
</dbReference>
<dbReference type="Gene3D" id="3.10.20.440">
    <property type="entry name" value="2Fe-2S iron-sulphur cluster binding domain, sarcosine oxidase, alpha subunit, N-terminal domain"/>
    <property type="match status" value="1"/>
</dbReference>
<gene>
    <name evidence="3" type="ordered locus">DKAM_0207</name>
</gene>
<dbReference type="STRING" id="490899.DKAM_0207"/>
<dbReference type="GO" id="GO:0016491">
    <property type="term" value="F:oxidoreductase activity"/>
    <property type="evidence" value="ECO:0007669"/>
    <property type="project" value="UniProtKB-KW"/>
</dbReference>
<dbReference type="Pfam" id="PF07992">
    <property type="entry name" value="Pyr_redox_2"/>
    <property type="match status" value="1"/>
</dbReference>
<dbReference type="GeneID" id="7170503"/>
<dbReference type="HOGENOM" id="CLU_030705_2_0_2"/>
<dbReference type="SUPFAM" id="SSF54292">
    <property type="entry name" value="2Fe-2S ferredoxin-like"/>
    <property type="match status" value="1"/>
</dbReference>
<evidence type="ECO:0000259" key="2">
    <source>
        <dbReference type="Pfam" id="PF07992"/>
    </source>
</evidence>
<evidence type="ECO:0000313" key="4">
    <source>
        <dbReference type="Proteomes" id="UP000006903"/>
    </source>
</evidence>
<dbReference type="InterPro" id="IPR042204">
    <property type="entry name" value="2Fe-2S-bd_N"/>
</dbReference>
<dbReference type="EMBL" id="CP001140">
    <property type="protein sequence ID" value="ACL10533.1"/>
    <property type="molecule type" value="Genomic_DNA"/>
</dbReference>
<evidence type="ECO:0000256" key="1">
    <source>
        <dbReference type="ARBA" id="ARBA00023002"/>
    </source>
</evidence>
<sequence length="489" mass="53554">MLDYRIYEHPIIDFKRGRLIKFTYNGNIIEAYEGESILASLYALGYRVFSRSPDGSRPRGAFCMIGKCSSCLSYVNNVPNTRICIEPVRDGINVVSGDGIPEPPANISSASVRKEIVDTDVLVIGAGPAGLQAALKLGEKGVDVVLVTDHFRLGGQLVKQTHKFFGDTRYYGGVRGFKIAEKLVNELKKYSTIKTYTRAFAYGFFGEGYMGIAVQGEEPVNLLVKPRYTIIATGATERMILFENNDLPGVMGAGGAQTLMNEYGVRPGENALVVGSGNVGLIVAYQLLQAGVRVHGIIEIMREIGGWIVHAAKVRRYGVPILTGHTITRVEGAEKVEKAIVAAVDDKLNPIQGSEKEYSVDLVLLAVGLQPNYALLSQMGATMKYIPEAGGLVPVRTKYMETSIPGVFVAGDLTGIEEATTAFIEGEIAAYTILERMGFTDVITERDRLVDFLWNEYRMSPVISRARQGKLKATVTEEEMEKLRRGMDI</sequence>
<dbReference type="PANTHER" id="PTHR42949">
    <property type="entry name" value="ANAEROBIC GLYCEROL-3-PHOSPHATE DEHYDROGENASE SUBUNIT B"/>
    <property type="match status" value="1"/>
</dbReference>
<dbReference type="Proteomes" id="UP000006903">
    <property type="component" value="Chromosome"/>
</dbReference>
<name>B8D2Y6_DESA1</name>
<organism evidence="3 4">
    <name type="scientific">Desulfurococcus amylolyticus (strain DSM 18924 / JCM 16383 / VKM B-2413 / 1221n)</name>
    <name type="common">Desulfurococcus kamchatkensis</name>
    <dbReference type="NCBI Taxonomy" id="490899"/>
    <lineage>
        <taxon>Archaea</taxon>
        <taxon>Thermoproteota</taxon>
        <taxon>Thermoprotei</taxon>
        <taxon>Desulfurococcales</taxon>
        <taxon>Desulfurococcaceae</taxon>
        <taxon>Desulfurococcus</taxon>
    </lineage>
</organism>
<dbReference type="PANTHER" id="PTHR42949:SF3">
    <property type="entry name" value="ANAEROBIC GLYCEROL-3-PHOSPHATE DEHYDROGENASE SUBUNIT B"/>
    <property type="match status" value="1"/>
</dbReference>
<proteinExistence type="predicted"/>
<dbReference type="InterPro" id="IPR006058">
    <property type="entry name" value="2Fe2S_fd_BS"/>
</dbReference>
<dbReference type="InterPro" id="IPR051691">
    <property type="entry name" value="Metab_Enz_Cyan_OpOx_G3PDH"/>
</dbReference>
<dbReference type="Pfam" id="PF13510">
    <property type="entry name" value="Fer2_4"/>
    <property type="match status" value="1"/>
</dbReference>
<accession>B8D2Y6</accession>
<dbReference type="KEGG" id="dka:DKAM_0207"/>